<dbReference type="RefSeq" id="WP_252619579.1">
    <property type="nucleotide sequence ID" value="NZ_CP099490.1"/>
</dbReference>
<evidence type="ECO:0000313" key="1">
    <source>
        <dbReference type="EMBL" id="USQ75302.1"/>
    </source>
</evidence>
<gene>
    <name evidence="1" type="ORF">NF557_11795</name>
</gene>
<proteinExistence type="predicted"/>
<organism evidence="1 2">
    <name type="scientific">Ornithinimicrobium cryptoxanthini</name>
    <dbReference type="NCBI Taxonomy" id="2934161"/>
    <lineage>
        <taxon>Bacteria</taxon>
        <taxon>Bacillati</taxon>
        <taxon>Actinomycetota</taxon>
        <taxon>Actinomycetes</taxon>
        <taxon>Micrococcales</taxon>
        <taxon>Ornithinimicrobiaceae</taxon>
        <taxon>Ornithinimicrobium</taxon>
    </lineage>
</organism>
<keyword evidence="2" id="KW-1185">Reference proteome</keyword>
<dbReference type="NCBIfam" id="TIGR03089">
    <property type="entry name" value="TIGR03089 family protein"/>
    <property type="match status" value="1"/>
</dbReference>
<dbReference type="Gene3D" id="3.40.50.12780">
    <property type="entry name" value="N-terminal domain of ligase-like"/>
    <property type="match status" value="1"/>
</dbReference>
<accession>A0ABY4YFD0</accession>
<evidence type="ECO:0000313" key="2">
    <source>
        <dbReference type="Proteomes" id="UP001056535"/>
    </source>
</evidence>
<dbReference type="InterPro" id="IPR017523">
    <property type="entry name" value="Rv3268"/>
</dbReference>
<reference evidence="1" key="1">
    <citation type="submission" date="2022-06" db="EMBL/GenBank/DDBJ databases">
        <title>Ornithinimicrobium JY.X270.</title>
        <authorList>
            <person name="Huang Y."/>
        </authorList>
    </citation>
    <scope>NUCLEOTIDE SEQUENCE</scope>
    <source>
        <strain evidence="1">JY.X270</strain>
    </source>
</reference>
<name>A0ABY4YFD0_9MICO</name>
<sequence>MLTPHQALVLRIDEDATRPAITFYDDAPGPTQGERIEISRRVLGTWVAKAANALQEGLDVQRGSVVLIDLPSPHWRTCYWALAVWAVGATLTLDPHEGADVLVTTDPDSSTAEDADEVVAVTLAGLAREYPGDLRTGVMDEAREISSFGDAFHAWDEPEPDDDALVHDGDRVIYQELFAPAQWPDGSRVLVSGESAYALLGHLLHALATGSSLVLVRGPAPAADDSRMTSEGVTLRA</sequence>
<protein>
    <submittedName>
        <fullName evidence="1">TIGR03089 family protein</fullName>
    </submittedName>
</protein>
<dbReference type="InterPro" id="IPR042099">
    <property type="entry name" value="ANL_N_sf"/>
</dbReference>
<dbReference type="EMBL" id="CP099490">
    <property type="protein sequence ID" value="USQ75302.1"/>
    <property type="molecule type" value="Genomic_DNA"/>
</dbReference>
<dbReference type="SUPFAM" id="SSF56801">
    <property type="entry name" value="Acetyl-CoA synthetase-like"/>
    <property type="match status" value="1"/>
</dbReference>
<dbReference type="Proteomes" id="UP001056535">
    <property type="component" value="Chromosome"/>
</dbReference>